<dbReference type="eggNOG" id="COG1216">
    <property type="taxonomic scope" value="Bacteria"/>
</dbReference>
<dbReference type="PANTHER" id="PTHR43179">
    <property type="entry name" value="RHAMNOSYLTRANSFERASE WBBL"/>
    <property type="match status" value="1"/>
</dbReference>
<dbReference type="EMBL" id="CP002056">
    <property type="protein sequence ID" value="ADI29620.1"/>
    <property type="molecule type" value="Genomic_DNA"/>
</dbReference>
<reference evidence="5 6" key="2">
    <citation type="journal article" date="2011" name="J. Bacteriol.">
        <title>Genomes of three methylotrophs from a single niche uncover genetic and metabolic divergence of Methylophilaceae.</title>
        <authorList>
            <person name="Lapidus A."/>
            <person name="Clum A."/>
            <person name="Labutti K."/>
            <person name="Kaluzhnaya M.G."/>
            <person name="Lim S."/>
            <person name="Beck D.A."/>
            <person name="Glavina Del Rio T."/>
            <person name="Nolan M."/>
            <person name="Mavromatis K."/>
            <person name="Huntemann M."/>
            <person name="Lucas S."/>
            <person name="Lidstrom M.E."/>
            <person name="Ivanova N."/>
            <person name="Chistoserdova L."/>
        </authorList>
    </citation>
    <scope>NUCLEOTIDE SEQUENCE [LARGE SCALE GENOMIC DNA]</scope>
    <source>
        <strain evidence="5 6">301</strain>
    </source>
</reference>
<dbReference type="Pfam" id="PF00535">
    <property type="entry name" value="Glycos_transf_2"/>
    <property type="match status" value="1"/>
</dbReference>
<dbReference type="KEGG" id="meh:M301_1236"/>
<evidence type="ECO:0000256" key="2">
    <source>
        <dbReference type="ARBA" id="ARBA00022676"/>
    </source>
</evidence>
<keyword evidence="3 5" id="KW-0808">Transferase</keyword>
<evidence type="ECO:0000259" key="4">
    <source>
        <dbReference type="Pfam" id="PF00535"/>
    </source>
</evidence>
<evidence type="ECO:0000256" key="1">
    <source>
        <dbReference type="ARBA" id="ARBA00006739"/>
    </source>
</evidence>
<evidence type="ECO:0000313" key="6">
    <source>
        <dbReference type="Proteomes" id="UP000000383"/>
    </source>
</evidence>
<dbReference type="InterPro" id="IPR006446">
    <property type="entry name" value="RhaTrfase"/>
</dbReference>
<dbReference type="CAZy" id="GT2">
    <property type="family name" value="Glycosyltransferase Family 2"/>
</dbReference>
<dbReference type="InterPro" id="IPR029044">
    <property type="entry name" value="Nucleotide-diphossugar_trans"/>
</dbReference>
<evidence type="ECO:0000256" key="3">
    <source>
        <dbReference type="ARBA" id="ARBA00022679"/>
    </source>
</evidence>
<dbReference type="CDD" id="cd02526">
    <property type="entry name" value="GT2_RfbF_like"/>
    <property type="match status" value="1"/>
</dbReference>
<protein>
    <submittedName>
        <fullName evidence="5">Rhamnosyltransferase</fullName>
    </submittedName>
</protein>
<dbReference type="GO" id="GO:0016757">
    <property type="term" value="F:glycosyltransferase activity"/>
    <property type="evidence" value="ECO:0007669"/>
    <property type="project" value="UniProtKB-KW"/>
</dbReference>
<comment type="similarity">
    <text evidence="1">Belongs to the glycosyltransferase 2 family.</text>
</comment>
<dbReference type="Gene3D" id="3.90.550.10">
    <property type="entry name" value="Spore Coat Polysaccharide Biosynthesis Protein SpsA, Chain A"/>
    <property type="match status" value="1"/>
</dbReference>
<dbReference type="Proteomes" id="UP000000383">
    <property type="component" value="Chromosome"/>
</dbReference>
<dbReference type="HOGENOM" id="CLU_023845_9_1_4"/>
<dbReference type="PANTHER" id="PTHR43179:SF12">
    <property type="entry name" value="GALACTOFURANOSYLTRANSFERASE GLFT2"/>
    <property type="match status" value="1"/>
</dbReference>
<feature type="domain" description="Glycosyltransferase 2-like" evidence="4">
    <location>
        <begin position="10"/>
        <end position="166"/>
    </location>
</feature>
<dbReference type="OrthoDB" id="9771846at2"/>
<name>D7DHT5_METV0</name>
<reference evidence="6" key="1">
    <citation type="submission" date="2010-05" db="EMBL/GenBank/DDBJ databases">
        <title>Complete sequence of Methylotenera sp. 301.</title>
        <authorList>
            <person name="Lucas S."/>
            <person name="Copeland A."/>
            <person name="Lapidus A."/>
            <person name="Cheng J.-F."/>
            <person name="Bruce D."/>
            <person name="Goodwin L."/>
            <person name="Pitluck S."/>
            <person name="Clum A."/>
            <person name="Land M."/>
            <person name="Hauser L."/>
            <person name="Kyrpides N."/>
            <person name="Ivanova N."/>
            <person name="Chistoservova L."/>
            <person name="Kalyuzhnaya M."/>
            <person name="Woyke T."/>
        </authorList>
    </citation>
    <scope>NUCLEOTIDE SEQUENCE [LARGE SCALE GENOMIC DNA]</scope>
    <source>
        <strain evidence="6">301</strain>
    </source>
</reference>
<accession>D7DHT5</accession>
<evidence type="ECO:0000313" key="5">
    <source>
        <dbReference type="EMBL" id="ADI29620.1"/>
    </source>
</evidence>
<organism evidence="5 6">
    <name type="scientific">Methylotenera versatilis (strain 301)</name>
    <dbReference type="NCBI Taxonomy" id="666681"/>
    <lineage>
        <taxon>Bacteria</taxon>
        <taxon>Pseudomonadati</taxon>
        <taxon>Pseudomonadota</taxon>
        <taxon>Betaproteobacteria</taxon>
        <taxon>Nitrosomonadales</taxon>
        <taxon>Methylophilaceae</taxon>
        <taxon>Methylotenera</taxon>
    </lineage>
</organism>
<dbReference type="SUPFAM" id="SSF53448">
    <property type="entry name" value="Nucleotide-diphospho-sugar transferases"/>
    <property type="match status" value="1"/>
</dbReference>
<sequence length="302" mass="34272">MIGGVIVAYYPDKEQFLSVVQAALNDLDFLLVVNNGEAPITIITDILAMSIDKKKFEIIENSQNLGIAKALNIGLKILIEKGCSYFLMLDQDSLVPKNMVSTLLNSLEKLNSGDTKVAAIGPAYFNSRLNKFAPFIQFGKMSLKKIEIDQKIEVTQTHFLITSGTLLTLDAIQNIGLMEEGLFIDYVDTEWCLRALSKGYKLYGDSGVIMEHSLGDNPLVLLGWRFPMHSPLRHYYLVRNAIHLIRKSYIPLNWRFIIFWRMLRSFIFYSLIPENRSEHFKKMKLGLSDGLAGVLGRMNERA</sequence>
<dbReference type="RefSeq" id="WP_013147935.1">
    <property type="nucleotide sequence ID" value="NC_014207.1"/>
</dbReference>
<gene>
    <name evidence="5" type="ordered locus">M301_1236</name>
</gene>
<proteinExistence type="inferred from homology"/>
<dbReference type="NCBIfam" id="TIGR01556">
    <property type="entry name" value="rhamnosyltran"/>
    <property type="match status" value="1"/>
</dbReference>
<keyword evidence="2" id="KW-0328">Glycosyltransferase</keyword>
<dbReference type="STRING" id="666681.M301_1236"/>
<keyword evidence="6" id="KW-1185">Reference proteome</keyword>
<dbReference type="AlphaFoldDB" id="D7DHT5"/>
<dbReference type="InterPro" id="IPR001173">
    <property type="entry name" value="Glyco_trans_2-like"/>
</dbReference>